<evidence type="ECO:0000313" key="1">
    <source>
        <dbReference type="EMBL" id="CAQ01698.1"/>
    </source>
</evidence>
<dbReference type="EMBL" id="AM849034">
    <property type="protein sequence ID" value="CAQ01698.1"/>
    <property type="molecule type" value="Genomic_DNA"/>
</dbReference>
<name>B0RBF7_CLASE</name>
<protein>
    <submittedName>
        <fullName evidence="1">Uncharacterized protein</fullName>
    </submittedName>
</protein>
<dbReference type="eggNOG" id="COG2327">
    <property type="taxonomic scope" value="Bacteria"/>
</dbReference>
<dbReference type="STRING" id="31964.CMS1587"/>
<keyword evidence="2" id="KW-1185">Reference proteome</keyword>
<proteinExistence type="predicted"/>
<dbReference type="Proteomes" id="UP000001318">
    <property type="component" value="Chromosome"/>
</dbReference>
<dbReference type="KEGG" id="cms:CMS1587"/>
<dbReference type="HOGENOM" id="CLU_077611_0_0_11"/>
<dbReference type="Pfam" id="PF04230">
    <property type="entry name" value="PS_pyruv_trans"/>
    <property type="match status" value="1"/>
</dbReference>
<accession>B0RBF7</accession>
<evidence type="ECO:0000313" key="2">
    <source>
        <dbReference type="Proteomes" id="UP000001318"/>
    </source>
</evidence>
<dbReference type="AlphaFoldDB" id="B0RBF7"/>
<reference evidence="1 2" key="1">
    <citation type="journal article" date="2008" name="J. Bacteriol.">
        <title>Genome of the actinomycete plant pathogen Clavibacter michiganensis subsp. sepedonicus suggests recent niche adaptation.</title>
        <authorList>
            <person name="Bentley S.D."/>
            <person name="Corton C."/>
            <person name="Brown S.E."/>
            <person name="Barron A."/>
            <person name="Clark L."/>
            <person name="Doggett J."/>
            <person name="Harris B."/>
            <person name="Ormond D."/>
            <person name="Quail M.A."/>
            <person name="May G."/>
            <person name="Francis D."/>
            <person name="Knudson D."/>
            <person name="Parkhill J."/>
            <person name="Ishimaru C.A."/>
        </authorList>
    </citation>
    <scope>NUCLEOTIDE SEQUENCE [LARGE SCALE GENOMIC DNA]</scope>
    <source>
        <strain evidence="2">ATCC 33113 / DSM 20744 / JCM 9667 / LMG 2889 / ICMP 2535 / C-1</strain>
    </source>
</reference>
<dbReference type="InterPro" id="IPR007345">
    <property type="entry name" value="Polysacch_pyruvyl_Trfase"/>
</dbReference>
<organism evidence="1 2">
    <name type="scientific">Clavibacter sepedonicus</name>
    <name type="common">Clavibacter michiganensis subsp. sepedonicus</name>
    <dbReference type="NCBI Taxonomy" id="31964"/>
    <lineage>
        <taxon>Bacteria</taxon>
        <taxon>Bacillati</taxon>
        <taxon>Actinomycetota</taxon>
        <taxon>Actinomycetes</taxon>
        <taxon>Micrococcales</taxon>
        <taxon>Microbacteriaceae</taxon>
        <taxon>Clavibacter</taxon>
    </lineage>
</organism>
<sequence>MTVVVVDPGMASTNLGDQIISDAVNRQFIGRLGDRHGDVTVIPMHGPLTDTSRDALRKADEVVVCGTNLLSDHMRFRTSWEWPRDDIQLTKGKLTVFGAGWWQYQLAGIDPVSARWMRALSGGRTWAVRDEYSARRLQAAGISAVHLSCPTLWDVDTQTLPAEQERVIVTLTDYNQDPLADKRLVDLLAERFEVLFWPQGPGDRRYIEQLVGPGASFVDASLSAFDAALDEPGTAYVGLRLHGGIRAMQRGVPSLILAIDNRAREISRSVGLHAPSRNSFRDIEASLTPGRVVEIALPTEAISAWTADWKLS</sequence>
<dbReference type="OrthoDB" id="9802987at2"/>
<gene>
    <name evidence="1" type="ordered locus">CMS1587</name>
</gene>